<evidence type="ECO:0008006" key="10">
    <source>
        <dbReference type="Google" id="ProtNLM"/>
    </source>
</evidence>
<organism evidence="8 9">
    <name type="scientific">Kingdonia uniflora</name>
    <dbReference type="NCBI Taxonomy" id="39325"/>
    <lineage>
        <taxon>Eukaryota</taxon>
        <taxon>Viridiplantae</taxon>
        <taxon>Streptophyta</taxon>
        <taxon>Embryophyta</taxon>
        <taxon>Tracheophyta</taxon>
        <taxon>Spermatophyta</taxon>
        <taxon>Magnoliopsida</taxon>
        <taxon>Ranunculales</taxon>
        <taxon>Circaeasteraceae</taxon>
        <taxon>Kingdonia</taxon>
    </lineage>
</organism>
<dbReference type="InterPro" id="IPR001650">
    <property type="entry name" value="Helicase_C-like"/>
</dbReference>
<evidence type="ECO:0000256" key="5">
    <source>
        <dbReference type="PROSITE-ProRule" id="PRU00175"/>
    </source>
</evidence>
<dbReference type="InterPro" id="IPR052583">
    <property type="entry name" value="ATP-helicase/E3_Ub-Ligase"/>
</dbReference>
<dbReference type="GO" id="GO:0008270">
    <property type="term" value="F:zinc ion binding"/>
    <property type="evidence" value="ECO:0007669"/>
    <property type="project" value="UniProtKB-KW"/>
</dbReference>
<dbReference type="CDD" id="cd18793">
    <property type="entry name" value="SF2_C_SNF"/>
    <property type="match status" value="1"/>
</dbReference>
<evidence type="ECO:0000313" key="8">
    <source>
        <dbReference type="EMBL" id="KAF6145667.1"/>
    </source>
</evidence>
<dbReference type="PANTHER" id="PTHR45865:SF1">
    <property type="entry name" value="E3 UBIQUITIN-PROTEIN LIGASE SHPRH"/>
    <property type="match status" value="1"/>
</dbReference>
<comment type="caution">
    <text evidence="8">The sequence shown here is derived from an EMBL/GenBank/DDBJ whole genome shotgun (WGS) entry which is preliminary data.</text>
</comment>
<keyword evidence="1" id="KW-0479">Metal-binding</keyword>
<feature type="domain" description="Helicase C-terminal" evidence="7">
    <location>
        <begin position="358"/>
        <end position="534"/>
    </location>
</feature>
<dbReference type="InterPro" id="IPR017907">
    <property type="entry name" value="Znf_RING_CS"/>
</dbReference>
<dbReference type="PROSITE" id="PS00518">
    <property type="entry name" value="ZF_RING_1"/>
    <property type="match status" value="1"/>
</dbReference>
<evidence type="ECO:0000256" key="2">
    <source>
        <dbReference type="ARBA" id="ARBA00022771"/>
    </source>
</evidence>
<evidence type="ECO:0000259" key="7">
    <source>
        <dbReference type="PROSITE" id="PS51194"/>
    </source>
</evidence>
<keyword evidence="2 5" id="KW-0863">Zinc-finger</keyword>
<dbReference type="Gene3D" id="3.30.40.10">
    <property type="entry name" value="Zinc/RING finger domain, C3HC4 (zinc finger)"/>
    <property type="match status" value="1"/>
</dbReference>
<dbReference type="OrthoDB" id="423559at2759"/>
<gene>
    <name evidence="8" type="ORF">GIB67_022194</name>
</gene>
<evidence type="ECO:0000256" key="1">
    <source>
        <dbReference type="ARBA" id="ARBA00022723"/>
    </source>
</evidence>
<accession>A0A7J7LSW1</accession>
<dbReference type="PROSITE" id="PS51194">
    <property type="entry name" value="HELICASE_CTER"/>
    <property type="match status" value="1"/>
</dbReference>
<name>A0A7J7LSW1_9MAGN</name>
<dbReference type="InterPro" id="IPR049730">
    <property type="entry name" value="SNF2/RAD54-like_C"/>
</dbReference>
<protein>
    <recommendedName>
        <fullName evidence="10">E3 ubiquitin-protein ligase SHPRH</fullName>
    </recommendedName>
</protein>
<dbReference type="AlphaFoldDB" id="A0A7J7LSW1"/>
<dbReference type="PANTHER" id="PTHR45865">
    <property type="entry name" value="E3 UBIQUITIN-PROTEIN LIGASE SHPRH FAMILY MEMBER"/>
    <property type="match status" value="1"/>
</dbReference>
<dbReference type="InterPro" id="IPR013083">
    <property type="entry name" value="Znf_RING/FYVE/PHD"/>
</dbReference>
<evidence type="ECO:0000259" key="6">
    <source>
        <dbReference type="PROSITE" id="PS50089"/>
    </source>
</evidence>
<dbReference type="Pfam" id="PF00271">
    <property type="entry name" value="Helicase_C"/>
    <property type="match status" value="1"/>
</dbReference>
<dbReference type="EMBL" id="JACGCM010002042">
    <property type="protein sequence ID" value="KAF6145667.1"/>
    <property type="molecule type" value="Genomic_DNA"/>
</dbReference>
<dbReference type="Gene3D" id="3.40.50.300">
    <property type="entry name" value="P-loop containing nucleotide triphosphate hydrolases"/>
    <property type="match status" value="1"/>
</dbReference>
<evidence type="ECO:0000256" key="4">
    <source>
        <dbReference type="ARBA" id="ARBA00022833"/>
    </source>
</evidence>
<proteinExistence type="predicted"/>
<dbReference type="InterPro" id="IPR001841">
    <property type="entry name" value="Znf_RING"/>
</dbReference>
<dbReference type="PROSITE" id="PS50089">
    <property type="entry name" value="ZF_RING_2"/>
    <property type="match status" value="1"/>
</dbReference>
<dbReference type="SUPFAM" id="SSF57850">
    <property type="entry name" value="RING/U-box"/>
    <property type="match status" value="1"/>
</dbReference>
<evidence type="ECO:0000256" key="3">
    <source>
        <dbReference type="ARBA" id="ARBA00022801"/>
    </source>
</evidence>
<reference evidence="8 9" key="1">
    <citation type="journal article" date="2020" name="IScience">
        <title>Genome Sequencing of the Endangered Kingdonia uniflora (Circaeasteraceae, Ranunculales) Reveals Potential Mechanisms of Evolutionary Specialization.</title>
        <authorList>
            <person name="Sun Y."/>
            <person name="Deng T."/>
            <person name="Zhang A."/>
            <person name="Moore M.J."/>
            <person name="Landis J.B."/>
            <person name="Lin N."/>
            <person name="Zhang H."/>
            <person name="Zhang X."/>
            <person name="Huang J."/>
            <person name="Zhang X."/>
            <person name="Sun H."/>
            <person name="Wang H."/>
        </authorList>
    </citation>
    <scope>NUCLEOTIDE SEQUENCE [LARGE SCALE GENOMIC DNA]</scope>
    <source>
        <strain evidence="8">TB1705</strain>
        <tissue evidence="8">Leaf</tissue>
    </source>
</reference>
<sequence>MWIKPRFRSISGLKYLIQTGLDSLETSRHALLERLLDIDKTMEEPRDEDILRLRYCPIHGNGEGCMCAHCELEELFQVYEARLFFHKKGGDGEIITSPEEFVNLQKKSSALNNFFMDIGNPSKGIEGKAAAAKQLRLLEESHIRLIFIKTMRKEFTYATSLANAQAKVMAIYDEIKVATSRLNGLSSEEVIVQSAQYTSEKFMSLSLLSRTKGQLRYLQGLVFSKQKTESDPTISSVDVETMDSSVPIHIRDQGECEACPVCHENLTKQKMVFQCGHVICCKCLLVMTEHRLFPLGKSCDKWVMCPTCRQHTDLINIAYADDRLVETSNSTIPSSFSGYDKPEASIHVVGSYGTKIEAVTKRILWIKCMDPNAKILLFSSWNDVLDVLEHALFANNITSIRMKGGRKSHVAIAQFKEENNVARGTRKMHGKQPEIKTFQVLLLLFQHGANGLNLLEAQHVILIEPLLNPATEAQAINRVHRIGQDKTTVVHRFIVKDTVEESIYKLNRSRVVDSVINVNTKNQDQSVLTLKDVESLFAAVTPSMPDEEDNIPVDSLRHMPPAVAASIAAERRRNENLI</sequence>
<dbReference type="SUPFAM" id="SSF52540">
    <property type="entry name" value="P-loop containing nucleoside triphosphate hydrolases"/>
    <property type="match status" value="1"/>
</dbReference>
<dbReference type="Proteomes" id="UP000541444">
    <property type="component" value="Unassembled WGS sequence"/>
</dbReference>
<keyword evidence="4" id="KW-0862">Zinc</keyword>
<keyword evidence="9" id="KW-1185">Reference proteome</keyword>
<dbReference type="SMART" id="SM00184">
    <property type="entry name" value="RING"/>
    <property type="match status" value="1"/>
</dbReference>
<dbReference type="GO" id="GO:0016787">
    <property type="term" value="F:hydrolase activity"/>
    <property type="evidence" value="ECO:0007669"/>
    <property type="project" value="UniProtKB-KW"/>
</dbReference>
<feature type="domain" description="RING-type" evidence="6">
    <location>
        <begin position="259"/>
        <end position="309"/>
    </location>
</feature>
<evidence type="ECO:0000313" key="9">
    <source>
        <dbReference type="Proteomes" id="UP000541444"/>
    </source>
</evidence>
<dbReference type="InterPro" id="IPR027417">
    <property type="entry name" value="P-loop_NTPase"/>
</dbReference>
<keyword evidence="3" id="KW-0378">Hydrolase</keyword>